<proteinExistence type="predicted"/>
<organism evidence="1">
    <name type="scientific">marine metagenome</name>
    <dbReference type="NCBI Taxonomy" id="408172"/>
    <lineage>
        <taxon>unclassified sequences</taxon>
        <taxon>metagenomes</taxon>
        <taxon>ecological metagenomes</taxon>
    </lineage>
</organism>
<accession>A0A382DUR7</accession>
<name>A0A382DUR7_9ZZZZ</name>
<dbReference type="AlphaFoldDB" id="A0A382DUR7"/>
<reference evidence="1" key="1">
    <citation type="submission" date="2018-05" db="EMBL/GenBank/DDBJ databases">
        <authorList>
            <person name="Lanie J.A."/>
            <person name="Ng W.-L."/>
            <person name="Kazmierczak K.M."/>
            <person name="Andrzejewski T.M."/>
            <person name="Davidsen T.M."/>
            <person name="Wayne K.J."/>
            <person name="Tettelin H."/>
            <person name="Glass J.I."/>
            <person name="Rusch D."/>
            <person name="Podicherti R."/>
            <person name="Tsui H.-C.T."/>
            <person name="Winkler M.E."/>
        </authorList>
    </citation>
    <scope>NUCLEOTIDE SEQUENCE</scope>
</reference>
<sequence length="134" mass="15490">MSVNTFMKVVVKTLVDITQTNARRGDEKFLIKQQANYMTIVQTVGLRVNPIPISIDDKEGSIKGLEFGTKYTGKQRYWTFTFEHEYKDGLTLEMLIDDFDLIPIITGLNETINIAEPILRTKNKETKNIIFEVW</sequence>
<protein>
    <submittedName>
        <fullName evidence="1">Uncharacterized protein</fullName>
    </submittedName>
</protein>
<evidence type="ECO:0000313" key="1">
    <source>
        <dbReference type="EMBL" id="SVB41909.1"/>
    </source>
</evidence>
<gene>
    <name evidence="1" type="ORF">METZ01_LOCUS194763</name>
</gene>
<dbReference type="EMBL" id="UINC01041101">
    <property type="protein sequence ID" value="SVB41909.1"/>
    <property type="molecule type" value="Genomic_DNA"/>
</dbReference>